<feature type="compositionally biased region" description="Polar residues" evidence="7">
    <location>
        <begin position="160"/>
        <end position="171"/>
    </location>
</feature>
<dbReference type="InterPro" id="IPR001164">
    <property type="entry name" value="ArfGAP_dom"/>
</dbReference>
<dbReference type="SMART" id="SM00324">
    <property type="entry name" value="RhoGAP"/>
    <property type="match status" value="1"/>
</dbReference>
<dbReference type="GO" id="GO:0005547">
    <property type="term" value="F:phosphatidylinositol-3,4,5-trisphosphate binding"/>
    <property type="evidence" value="ECO:0007669"/>
    <property type="project" value="InterPro"/>
</dbReference>
<keyword evidence="14" id="KW-1185">Reference proteome</keyword>
<dbReference type="CDD" id="cd13253">
    <property type="entry name" value="PH1_ARAP"/>
    <property type="match status" value="1"/>
</dbReference>
<dbReference type="PANTHER" id="PTHR45899:SF4">
    <property type="entry name" value="ARF-GAP WITH RHO-GAP DOMAIN, ANK REPEAT AND PH DOMAIN-CONTAINING PROTEIN 3"/>
    <property type="match status" value="1"/>
</dbReference>
<dbReference type="InterPro" id="IPR008936">
    <property type="entry name" value="Rho_GTPase_activation_prot"/>
</dbReference>
<feature type="domain" description="Arf-GAP" evidence="10">
    <location>
        <begin position="701"/>
        <end position="825"/>
    </location>
</feature>
<dbReference type="SMART" id="SM00105">
    <property type="entry name" value="ArfGap"/>
    <property type="match status" value="1"/>
</dbReference>
<keyword evidence="5" id="KW-0677">Repeat</keyword>
<evidence type="ECO:0000256" key="6">
    <source>
        <dbReference type="PROSITE-ProRule" id="PRU00288"/>
    </source>
</evidence>
<evidence type="ECO:0000256" key="5">
    <source>
        <dbReference type="ARBA" id="ARBA00022737"/>
    </source>
</evidence>
<dbReference type="Pfam" id="PF00788">
    <property type="entry name" value="RA"/>
    <property type="match status" value="1"/>
</dbReference>
<dbReference type="InterPro" id="IPR038508">
    <property type="entry name" value="ArfGAP_dom_sf"/>
</dbReference>
<feature type="domain" description="PH" evidence="8">
    <location>
        <begin position="1444"/>
        <end position="1546"/>
    </location>
</feature>
<keyword evidence="6" id="KW-0479">Metal-binding</keyword>
<feature type="compositionally biased region" description="Low complexity" evidence="7">
    <location>
        <begin position="258"/>
        <end position="271"/>
    </location>
</feature>
<feature type="compositionally biased region" description="Pro residues" evidence="7">
    <location>
        <begin position="135"/>
        <end position="145"/>
    </location>
</feature>
<evidence type="ECO:0000313" key="13">
    <source>
        <dbReference type="EMBL" id="KAJ7338003.1"/>
    </source>
</evidence>
<dbReference type="InterPro" id="IPR000198">
    <property type="entry name" value="RhoGAP_dom"/>
</dbReference>
<evidence type="ECO:0000256" key="4">
    <source>
        <dbReference type="ARBA" id="ARBA00022553"/>
    </source>
</evidence>
<dbReference type="InterPro" id="IPR052227">
    <property type="entry name" value="Arf-Rho-GAP_ANK-PH_domain"/>
</dbReference>
<evidence type="ECO:0000259" key="11">
    <source>
        <dbReference type="PROSITE" id="PS50200"/>
    </source>
</evidence>
<evidence type="ECO:0000256" key="7">
    <source>
        <dbReference type="SAM" id="MobiDB-lite"/>
    </source>
</evidence>
<evidence type="ECO:0008006" key="15">
    <source>
        <dbReference type="Google" id="ProtNLM"/>
    </source>
</evidence>
<dbReference type="PROSITE" id="PS50003">
    <property type="entry name" value="PH_DOMAIN"/>
    <property type="match status" value="5"/>
</dbReference>
<dbReference type="SUPFAM" id="SSF48350">
    <property type="entry name" value="GTPase activation domain, GAP"/>
    <property type="match status" value="1"/>
</dbReference>
<dbReference type="PROSITE" id="PS50238">
    <property type="entry name" value="RHOGAP"/>
    <property type="match status" value="1"/>
</dbReference>
<dbReference type="Pfam" id="PF00169">
    <property type="entry name" value="PH"/>
    <property type="match status" value="2"/>
</dbReference>
<dbReference type="InterPro" id="IPR037858">
    <property type="entry name" value="RhoGAP_ARAP"/>
</dbReference>
<dbReference type="InterPro" id="IPR037278">
    <property type="entry name" value="ARFGAP/RecO"/>
</dbReference>
<dbReference type="Gene3D" id="1.10.220.150">
    <property type="entry name" value="Arf GTPase activating protein"/>
    <property type="match status" value="1"/>
</dbReference>
<comment type="subcellular location">
    <subcellularLocation>
        <location evidence="1">Cytoplasm</location>
    </subcellularLocation>
</comment>
<dbReference type="Proteomes" id="UP001142489">
    <property type="component" value="Unassembled WGS sequence"/>
</dbReference>
<reference evidence="13" key="1">
    <citation type="journal article" date="2023" name="DNA Res.">
        <title>Chromosome-level genome assembly of Phrynocephalus forsythii using third-generation DNA sequencing and Hi-C analysis.</title>
        <authorList>
            <person name="Qi Y."/>
            <person name="Zhao W."/>
            <person name="Zhao Y."/>
            <person name="Niu C."/>
            <person name="Cao S."/>
            <person name="Zhang Y."/>
        </authorList>
    </citation>
    <scope>NUCLEOTIDE SEQUENCE</scope>
    <source>
        <tissue evidence="13">Muscle</tissue>
    </source>
</reference>
<evidence type="ECO:0000256" key="2">
    <source>
        <dbReference type="ARBA" id="ARBA00022468"/>
    </source>
</evidence>
<keyword evidence="6" id="KW-0863">Zinc-finger</keyword>
<keyword evidence="6" id="KW-0862">Zinc</keyword>
<dbReference type="Pfam" id="PF00620">
    <property type="entry name" value="RhoGAP"/>
    <property type="match status" value="1"/>
</dbReference>
<feature type="compositionally biased region" description="Low complexity" evidence="7">
    <location>
        <begin position="1810"/>
        <end position="1826"/>
    </location>
</feature>
<feature type="region of interest" description="Disordered" evidence="7">
    <location>
        <begin position="119"/>
        <end position="271"/>
    </location>
</feature>
<dbReference type="SUPFAM" id="SSF57863">
    <property type="entry name" value="ArfGap/RecO-like zinc finger"/>
    <property type="match status" value="1"/>
</dbReference>
<feature type="domain" description="Ras-associating" evidence="11">
    <location>
        <begin position="1338"/>
        <end position="1431"/>
    </location>
</feature>
<dbReference type="InterPro" id="IPR001660">
    <property type="entry name" value="SAM"/>
</dbReference>
<accession>A0A9Q1B4S9</accession>
<feature type="region of interest" description="Disordered" evidence="7">
    <location>
        <begin position="410"/>
        <end position="463"/>
    </location>
</feature>
<dbReference type="SUPFAM" id="SSF50729">
    <property type="entry name" value="PH domain-like"/>
    <property type="match status" value="5"/>
</dbReference>
<dbReference type="Pfam" id="PF01412">
    <property type="entry name" value="ArfGap"/>
    <property type="match status" value="1"/>
</dbReference>
<feature type="domain" description="SAM" evidence="9">
    <location>
        <begin position="10"/>
        <end position="70"/>
    </location>
</feature>
<dbReference type="SUPFAM" id="SSF47769">
    <property type="entry name" value="SAM/Pointed domain"/>
    <property type="match status" value="1"/>
</dbReference>
<keyword evidence="4" id="KW-0597">Phosphoprotein</keyword>
<dbReference type="InterPro" id="IPR011993">
    <property type="entry name" value="PH-like_dom_sf"/>
</dbReference>
<dbReference type="GO" id="GO:0007165">
    <property type="term" value="P:signal transduction"/>
    <property type="evidence" value="ECO:0007669"/>
    <property type="project" value="InterPro"/>
</dbReference>
<evidence type="ECO:0000256" key="3">
    <source>
        <dbReference type="ARBA" id="ARBA00022490"/>
    </source>
</evidence>
<feature type="region of interest" description="Disordered" evidence="7">
    <location>
        <begin position="1696"/>
        <end position="1728"/>
    </location>
</feature>
<evidence type="ECO:0000259" key="10">
    <source>
        <dbReference type="PROSITE" id="PS50115"/>
    </source>
</evidence>
<comment type="caution">
    <text evidence="13">The sequence shown here is derived from an EMBL/GenBank/DDBJ whole genome shotgun (WGS) entry which is preliminary data.</text>
</comment>
<dbReference type="InterPro" id="IPR001849">
    <property type="entry name" value="PH_domain"/>
</dbReference>
<dbReference type="CDD" id="cd04385">
    <property type="entry name" value="RhoGAP_ARAP"/>
    <property type="match status" value="1"/>
</dbReference>
<feature type="domain" description="PH" evidence="8">
    <location>
        <begin position="495"/>
        <end position="587"/>
    </location>
</feature>
<feature type="domain" description="Rho-GAP" evidence="12">
    <location>
        <begin position="1133"/>
        <end position="1309"/>
    </location>
</feature>
<keyword evidence="3" id="KW-0963">Cytoplasm</keyword>
<feature type="compositionally biased region" description="Basic and acidic residues" evidence="7">
    <location>
        <begin position="417"/>
        <end position="432"/>
    </location>
</feature>
<evidence type="ECO:0000259" key="12">
    <source>
        <dbReference type="PROSITE" id="PS50238"/>
    </source>
</evidence>
<sequence length="1826" mass="204526">MHHQCHVDSDIADWLATIHLERYVGTFKQHGYGCIGDILSLCKEDLEKLGITATGHCKRILTLVQRTKTLVVDKSGHMAGYAHRRSGKCEDSLHGNKTENDVGKSTEFIEVTLSGPSIDCDIKNKSQDPPLSQEPIPPFSKPVPKPRTVFPHAPRGTKLDQVSLSPQQTPVSGCKPDSCSEQSQETSVILEGFDPGESSTDNNESLEGVPVPRPRPRDEVPSTTRPLQHGTRKKMSGSVLQCPAPVKEPQEVKNADGTSSSSTPTSFTCTSQPAVTSSAASLPNATKIQGELLLLPPTINKSACLEDRKEMRSDVLLPIPPKSIQVKESVGSQPIMLSSGQTMENGTVNMDNTMGQPALDREQTPPRAGTRAEPVEESISPYCESMFGHYWSTQEQGAASLEGQEYEELPPCTASQTEDRALGRTTRVEEQSRSGQRGAAYDKHVDQKETEGYSTVEAPWSPSSPFQLSPQADETFDDLTISPYASYTSLSERPPTVFNSWLDKLSPQGNYVFQRRFVRFDGKNIMYFGNEKEPYPKGVIPLSVIDMVRSTKDNKFQVITRHRIFVFRAESEALREEWCRTLQQKVTEQRLLGPRPCLTSSNNTARFQRSGYLELKGYKSKLFVVLILAEMWLYKSEQFFKMGVAICVIEMHSTTIRGAKGRSFELITPFKIFSFVAETEREKREWMDALQDSIAETLYDYEVAEKIWSNKANRLCADCQALSPDWASINLCVVICKQCAGQHRSLGSSVSKVQSLKLDTSVWSNEMVQLFIMLGNEQVNKFWAAHLPPSEALYPDASTEQRRDFITCKYRHGRYRMQHPQYSSQENILKALCAAVSGPGLLKTMLQFFATTLEAEEGSCSASLGARVLGNNSEQEQQKNQPGNLGMEDFSPDGVYNEITQAVAYSGFLYKAPAVTKLTVIKKNREEFQRVRCSLEKFFLFYEIEKSSEPVGKIDVADVISLAVNRTDMLPHPGSSDRFRFTLELYLSNERVQHLEADGPESLKSWASAIGKWFTPLSCHCLLGYEFQKVGKLSYKCMLNPNQWLQGFFILQKSHLFICPAEEGIAEDSINLRQLQELSVVPLVEGPEKKEMLILVEMGRTFCLQGASRLDFSTWCTAIQASAGGQGNALRDQQLSRSGIPIIVNSCIAFITQYGLQHEGIYRKNGAKSRIKLLMDEFRRDARNVKLRISDNFIEDVTDVLKRFFRELEDPVFTTYLHPQWKEAAKIAQNSQRLERYKELINCLPHLNRRTLAALIGHLYRVQKCADLNQMSTKNLALLFAPSLFQTDGKGEHEVKVMEDLIGNYVHIFNIDEDQVLQMDLENSLITTWRDVQLSQAGDIILEVYVEQKNPDCCVTLKVSPVMRAEELTNQVLEMRNVPASLDIWLTFEVLENGELERPLHPKEKVLEQALQWCKLSKPSSAYLVVKRVPIREGSCLFTGAKRESPKCGLLKCREESPKLLGSKFQDRYFVIKDRKLLLLKEKRSAKPEREWLLDTAKVYMGIRKKLKPPSLWGFTLVLEKQQLSLACSGHPELWDWTTSILKAQHDNLRPVILRRRSSSDLAKQKFGTMPLIPLRGDSTNPIMLSANQTLHRLHTRRTLSMFFPMKMHQDSLEEQQEEDDSEPVYEEVGNFTAMATATGFPEVNHSLPPPADPTKMDAASSEQVASDSLPRCPAPRSSGTSLAKASYLEKAFQQNLDKEPKADRLSGDGTAQGSSSEIQIGSHVPPAPAREQAPLAIMPVLCQETVSGKETKAGDTRKKSFQADISISDQLMQELSTALLRKNECQTPITSGMQDGTQDQLVGSCDLRTGTSSTQTGLGTGASEP</sequence>
<dbReference type="SMART" id="SM00233">
    <property type="entry name" value="PH"/>
    <property type="match status" value="5"/>
</dbReference>
<evidence type="ECO:0000313" key="14">
    <source>
        <dbReference type="Proteomes" id="UP001142489"/>
    </source>
</evidence>
<dbReference type="Gene3D" id="3.10.20.90">
    <property type="entry name" value="Phosphatidylinositol 3-kinase Catalytic Subunit, Chain A, domain 1"/>
    <property type="match status" value="1"/>
</dbReference>
<dbReference type="GO" id="GO:0005737">
    <property type="term" value="C:cytoplasm"/>
    <property type="evidence" value="ECO:0007669"/>
    <property type="project" value="UniProtKB-SubCell"/>
</dbReference>
<organism evidence="13 14">
    <name type="scientific">Phrynocephalus forsythii</name>
    <dbReference type="NCBI Taxonomy" id="171643"/>
    <lineage>
        <taxon>Eukaryota</taxon>
        <taxon>Metazoa</taxon>
        <taxon>Chordata</taxon>
        <taxon>Craniata</taxon>
        <taxon>Vertebrata</taxon>
        <taxon>Euteleostomi</taxon>
        <taxon>Lepidosauria</taxon>
        <taxon>Squamata</taxon>
        <taxon>Bifurcata</taxon>
        <taxon>Unidentata</taxon>
        <taxon>Episquamata</taxon>
        <taxon>Toxicofera</taxon>
        <taxon>Iguania</taxon>
        <taxon>Acrodonta</taxon>
        <taxon>Agamidae</taxon>
        <taxon>Agaminae</taxon>
        <taxon>Phrynocephalus</taxon>
    </lineage>
</organism>
<feature type="compositionally biased region" description="Basic and acidic residues" evidence="7">
    <location>
        <begin position="1697"/>
        <end position="1707"/>
    </location>
</feature>
<dbReference type="PROSITE" id="PS50105">
    <property type="entry name" value="SAM_DOMAIN"/>
    <property type="match status" value="1"/>
</dbReference>
<feature type="compositionally biased region" description="Polar residues" evidence="7">
    <location>
        <begin position="1790"/>
        <end position="1802"/>
    </location>
</feature>
<dbReference type="InterPro" id="IPR013761">
    <property type="entry name" value="SAM/pointed_sf"/>
</dbReference>
<feature type="compositionally biased region" description="Basic and acidic residues" evidence="7">
    <location>
        <begin position="440"/>
        <end position="451"/>
    </location>
</feature>
<dbReference type="GO" id="GO:0008270">
    <property type="term" value="F:zinc ion binding"/>
    <property type="evidence" value="ECO:0007669"/>
    <property type="project" value="UniProtKB-KW"/>
</dbReference>
<feature type="domain" description="PH" evidence="8">
    <location>
        <begin position="1026"/>
        <end position="1124"/>
    </location>
</feature>
<dbReference type="GO" id="GO:0005096">
    <property type="term" value="F:GTPase activator activity"/>
    <property type="evidence" value="ECO:0007669"/>
    <property type="project" value="UniProtKB-KW"/>
</dbReference>
<protein>
    <recommendedName>
        <fullName evidence="15">Arf-GAP with Rho-GAP domain, ANK repeat and PH domain-containing protein 3</fullName>
    </recommendedName>
</protein>
<gene>
    <name evidence="13" type="ORF">JRQ81_010529</name>
</gene>
<name>A0A9Q1B4S9_9SAUR</name>
<dbReference type="SMART" id="SM00454">
    <property type="entry name" value="SAM"/>
    <property type="match status" value="1"/>
</dbReference>
<feature type="region of interest" description="Disordered" evidence="7">
    <location>
        <begin position="1790"/>
        <end position="1826"/>
    </location>
</feature>
<feature type="domain" description="PH" evidence="8">
    <location>
        <begin position="606"/>
        <end position="695"/>
    </location>
</feature>
<evidence type="ECO:0000259" key="8">
    <source>
        <dbReference type="PROSITE" id="PS50003"/>
    </source>
</evidence>
<dbReference type="Gene3D" id="2.30.29.30">
    <property type="entry name" value="Pleckstrin-homology domain (PH domain)/Phosphotyrosine-binding domain (PTB)"/>
    <property type="match status" value="5"/>
</dbReference>
<proteinExistence type="predicted"/>
<dbReference type="SUPFAM" id="SSF54236">
    <property type="entry name" value="Ubiquitin-like"/>
    <property type="match status" value="1"/>
</dbReference>
<feature type="compositionally biased region" description="Polar residues" evidence="7">
    <location>
        <begin position="1710"/>
        <end position="1720"/>
    </location>
</feature>
<evidence type="ECO:0000256" key="1">
    <source>
        <dbReference type="ARBA" id="ARBA00004496"/>
    </source>
</evidence>
<evidence type="ECO:0000259" key="9">
    <source>
        <dbReference type="PROSITE" id="PS50105"/>
    </source>
</evidence>
<dbReference type="PRINTS" id="PR00405">
    <property type="entry name" value="REVINTRACTNG"/>
</dbReference>
<dbReference type="Pfam" id="PF00536">
    <property type="entry name" value="SAM_1"/>
    <property type="match status" value="1"/>
</dbReference>
<dbReference type="Gene3D" id="1.10.150.50">
    <property type="entry name" value="Transcription Factor, Ets-1"/>
    <property type="match status" value="1"/>
</dbReference>
<dbReference type="OrthoDB" id="29546at2759"/>
<dbReference type="InterPro" id="IPR029071">
    <property type="entry name" value="Ubiquitin-like_domsf"/>
</dbReference>
<dbReference type="InterPro" id="IPR000159">
    <property type="entry name" value="RA_dom"/>
</dbReference>
<feature type="domain" description="PH" evidence="8">
    <location>
        <begin position="902"/>
        <end position="1015"/>
    </location>
</feature>
<feature type="region of interest" description="Disordered" evidence="7">
    <location>
        <begin position="1641"/>
        <end position="1681"/>
    </location>
</feature>
<dbReference type="PANTHER" id="PTHR45899">
    <property type="entry name" value="RHO GTPASE ACTIVATING PROTEIN AT 15B, ISOFORM C"/>
    <property type="match status" value="1"/>
</dbReference>
<feature type="region of interest" description="Disordered" evidence="7">
    <location>
        <begin position="355"/>
        <end position="376"/>
    </location>
</feature>
<dbReference type="EMBL" id="JAPFRF010000003">
    <property type="protein sequence ID" value="KAJ7338003.1"/>
    <property type="molecule type" value="Genomic_DNA"/>
</dbReference>
<keyword evidence="2" id="KW-0343">GTPase activation</keyword>
<dbReference type="PROSITE" id="PS50115">
    <property type="entry name" value="ARFGAP"/>
    <property type="match status" value="1"/>
</dbReference>
<dbReference type="Gene3D" id="1.10.555.10">
    <property type="entry name" value="Rho GTPase activation protein"/>
    <property type="match status" value="1"/>
</dbReference>
<dbReference type="PROSITE" id="PS50200">
    <property type="entry name" value="RA"/>
    <property type="match status" value="1"/>
</dbReference>